<name>A0A3M6QWP3_9BURK</name>
<organism evidence="1 2">
    <name type="scientific">Allofranklinella schreckenbergeri</name>
    <dbReference type="NCBI Taxonomy" id="1076744"/>
    <lineage>
        <taxon>Bacteria</taxon>
        <taxon>Pseudomonadati</taxon>
        <taxon>Pseudomonadota</taxon>
        <taxon>Betaproteobacteria</taxon>
        <taxon>Burkholderiales</taxon>
        <taxon>Comamonadaceae</taxon>
        <taxon>Allofranklinella</taxon>
    </lineage>
</organism>
<gene>
    <name evidence="1" type="ORF">EBQ24_08895</name>
</gene>
<dbReference type="RefSeq" id="WP_122248578.1">
    <property type="nucleotide sequence ID" value="NZ_RDQK01000020.1"/>
</dbReference>
<dbReference type="EMBL" id="RDQK01000020">
    <property type="protein sequence ID" value="RMX07440.1"/>
    <property type="molecule type" value="Genomic_DNA"/>
</dbReference>
<evidence type="ECO:0000313" key="1">
    <source>
        <dbReference type="EMBL" id="RMX07440.1"/>
    </source>
</evidence>
<protein>
    <submittedName>
        <fullName evidence="1">Uncharacterized protein</fullName>
    </submittedName>
</protein>
<evidence type="ECO:0000313" key="2">
    <source>
        <dbReference type="Proteomes" id="UP000281171"/>
    </source>
</evidence>
<comment type="caution">
    <text evidence="1">The sequence shown here is derived from an EMBL/GenBank/DDBJ whole genome shotgun (WGS) entry which is preliminary data.</text>
</comment>
<proteinExistence type="predicted"/>
<dbReference type="Proteomes" id="UP000281171">
    <property type="component" value="Unassembled WGS sequence"/>
</dbReference>
<sequence>MQLNLSDDERRALVFMLERYPAPQAVMGLCAGLPQIDLNTSEALRAFLRLQICRLVRVRRRKHQVAPGYIYLTRHAFAVLPHLHQQGALHVQ</sequence>
<dbReference type="AlphaFoldDB" id="A0A3M6QWP3"/>
<accession>A0A3M6QWP3</accession>
<reference evidence="1 2" key="1">
    <citation type="submission" date="2018-10" db="EMBL/GenBank/DDBJ databases">
        <title>Comamonadaceae CDC group NO-1 genome sequencing and assembly.</title>
        <authorList>
            <person name="Bernier A.-M."/>
            <person name="Bernard K."/>
        </authorList>
    </citation>
    <scope>NUCLEOTIDE SEQUENCE [LARGE SCALE GENOMIC DNA]</scope>
    <source>
        <strain evidence="1 2">NML180581</strain>
    </source>
</reference>